<dbReference type="InterPro" id="IPR054816">
    <property type="entry name" value="Lipoprotein_mollicutes-type_CS"/>
</dbReference>
<dbReference type="KEGG" id="scou:SCORR_v1c04070"/>
<keyword evidence="1" id="KW-0812">Transmembrane</keyword>
<dbReference type="NCBIfam" id="NF038029">
    <property type="entry name" value="LP_plasma"/>
    <property type="match status" value="1"/>
</dbReference>
<evidence type="ECO:0000313" key="3">
    <source>
        <dbReference type="Proteomes" id="UP000203229"/>
    </source>
</evidence>
<sequence length="246" mass="26781">MKFILLHKTNFKMYLLIKNTIKIMKLFIVKFIIYLVGNSNERGKNMKKLLGILAATGLVATTGATVVSCGNDTKETTKTDLSKISTKELGDISGEGITPSLSDLVKAINLKNDKLSLTDNDVTLNEGATTEKATITAKEESTKFTGSVEVTYKYTKSEAVEKKDLKDLEVKELGDISGEGVTPSLSDLVKAINLKNDKLSLTDNDVTLNEGATTEKATITAKEESTKFTGSVEVTYKYTKSDTVEK</sequence>
<dbReference type="GO" id="GO:0016020">
    <property type="term" value="C:membrane"/>
    <property type="evidence" value="ECO:0007669"/>
    <property type="project" value="InterPro"/>
</dbReference>
<dbReference type="AlphaFoldDB" id="A0A222EP55"/>
<dbReference type="EMBL" id="CP022535">
    <property type="protein sequence ID" value="ASP28181.1"/>
    <property type="molecule type" value="Genomic_DNA"/>
</dbReference>
<reference evidence="2 3" key="1">
    <citation type="submission" date="2017-07" db="EMBL/GenBank/DDBJ databases">
        <title>Complete genome sequence of Spiroplasma corruscae EC-1 (DSM 19793).</title>
        <authorList>
            <person name="Tsai Y.-M."/>
            <person name="Lo W.-S."/>
            <person name="Kuo C.-H."/>
        </authorList>
    </citation>
    <scope>NUCLEOTIDE SEQUENCE [LARGE SCALE GENOMIC DNA]</scope>
    <source>
        <strain evidence="2 3">EC-1</strain>
    </source>
</reference>
<dbReference type="InterPro" id="IPR057701">
    <property type="entry name" value="DUF7941"/>
</dbReference>
<dbReference type="NCBIfam" id="NF045726">
    <property type="entry name" value="XXplasma_LP"/>
    <property type="match status" value="1"/>
</dbReference>
<organism evidence="2 3">
    <name type="scientific">Spiroplasma corruscae</name>
    <dbReference type="NCBI Taxonomy" id="216934"/>
    <lineage>
        <taxon>Bacteria</taxon>
        <taxon>Bacillati</taxon>
        <taxon>Mycoplasmatota</taxon>
        <taxon>Mollicutes</taxon>
        <taxon>Entomoplasmatales</taxon>
        <taxon>Spiroplasmataceae</taxon>
        <taxon>Spiroplasma</taxon>
    </lineage>
</organism>
<dbReference type="Proteomes" id="UP000203229">
    <property type="component" value="Chromosome"/>
</dbReference>
<evidence type="ECO:0000313" key="2">
    <source>
        <dbReference type="EMBL" id="ASP28181.1"/>
    </source>
</evidence>
<name>A0A222EP55_9MOLU</name>
<keyword evidence="1" id="KW-1133">Transmembrane helix</keyword>
<feature type="transmembrane region" description="Helical" evidence="1">
    <location>
        <begin position="49"/>
        <end position="67"/>
    </location>
</feature>
<protein>
    <recommendedName>
        <fullName evidence="4">Lipoprotein</fullName>
    </recommendedName>
</protein>
<keyword evidence="3" id="KW-1185">Reference proteome</keyword>
<feature type="transmembrane region" description="Helical" evidence="1">
    <location>
        <begin position="20"/>
        <end position="37"/>
    </location>
</feature>
<proteinExistence type="predicted"/>
<evidence type="ECO:0008006" key="4">
    <source>
        <dbReference type="Google" id="ProtNLM"/>
    </source>
</evidence>
<accession>A0A222EP55</accession>
<evidence type="ECO:0000256" key="1">
    <source>
        <dbReference type="SAM" id="Phobius"/>
    </source>
</evidence>
<dbReference type="Pfam" id="PF25613">
    <property type="entry name" value="DUF7941"/>
    <property type="match status" value="1"/>
</dbReference>
<keyword evidence="1" id="KW-0472">Membrane</keyword>
<gene>
    <name evidence="2" type="ORF">SCORR_v1c04070</name>
</gene>